<dbReference type="PANTHER" id="PTHR23155">
    <property type="entry name" value="DISEASE RESISTANCE PROTEIN RP"/>
    <property type="match status" value="1"/>
</dbReference>
<evidence type="ECO:0000256" key="3">
    <source>
        <dbReference type="ARBA" id="ARBA00022737"/>
    </source>
</evidence>
<comment type="caution">
    <text evidence="13">The sequence shown here is derived from an EMBL/GenBank/DDBJ whole genome shotgun (WGS) entry which is preliminary data.</text>
</comment>
<dbReference type="GO" id="GO:0043531">
    <property type="term" value="F:ADP binding"/>
    <property type="evidence" value="ECO:0007669"/>
    <property type="project" value="InterPro"/>
</dbReference>
<evidence type="ECO:0000313" key="13">
    <source>
        <dbReference type="EMBL" id="KAK1566434.1"/>
    </source>
</evidence>
<keyword evidence="6" id="KW-0175">Coiled coil</keyword>
<dbReference type="SUPFAM" id="SSF52047">
    <property type="entry name" value="RNI-like"/>
    <property type="match status" value="1"/>
</dbReference>
<feature type="compositionally biased region" description="Acidic residues" evidence="7">
    <location>
        <begin position="1424"/>
        <end position="1438"/>
    </location>
</feature>
<dbReference type="Pfam" id="PF23559">
    <property type="entry name" value="WHD_DRP"/>
    <property type="match status" value="1"/>
</dbReference>
<dbReference type="EMBL" id="JAUUTY010000004">
    <property type="protein sequence ID" value="KAK1645080.1"/>
    <property type="molecule type" value="Genomic_DNA"/>
</dbReference>
<dbReference type="InterPro" id="IPR032675">
    <property type="entry name" value="LRR_dom_sf"/>
</dbReference>
<reference evidence="13" key="1">
    <citation type="submission" date="2023-07" db="EMBL/GenBank/DDBJ databases">
        <title>A chromosome-level genome assembly of Lolium multiflorum.</title>
        <authorList>
            <person name="Chen Y."/>
            <person name="Copetti D."/>
            <person name="Kolliker R."/>
            <person name="Studer B."/>
        </authorList>
    </citation>
    <scope>NUCLEOTIDE SEQUENCE</scope>
    <source>
        <strain evidence="13">02402/16</strain>
        <tissue evidence="13">Leaf</tissue>
    </source>
</reference>
<feature type="compositionally biased region" description="Acidic residues" evidence="7">
    <location>
        <begin position="1474"/>
        <end position="1492"/>
    </location>
</feature>
<dbReference type="InterPro" id="IPR055414">
    <property type="entry name" value="LRR_R13L4/SHOC2-like"/>
</dbReference>
<dbReference type="InterPro" id="IPR044974">
    <property type="entry name" value="Disease_R_plants"/>
</dbReference>
<dbReference type="EMBL" id="JAUUTY010001087">
    <property type="protein sequence ID" value="KAK1561641.1"/>
    <property type="molecule type" value="Genomic_DNA"/>
</dbReference>
<dbReference type="Proteomes" id="UP001231189">
    <property type="component" value="Unassembled WGS sequence"/>
</dbReference>
<feature type="domain" description="Disease resistance R13L4/SHOC-2-like LRR" evidence="11">
    <location>
        <begin position="1004"/>
        <end position="1108"/>
    </location>
</feature>
<evidence type="ECO:0000313" key="14">
    <source>
        <dbReference type="EMBL" id="KAK1645080.1"/>
    </source>
</evidence>
<evidence type="ECO:0000259" key="9">
    <source>
        <dbReference type="Pfam" id="PF18052"/>
    </source>
</evidence>
<dbReference type="PRINTS" id="PR00364">
    <property type="entry name" value="DISEASERSIST"/>
</dbReference>
<feature type="domain" description="NB-ARC" evidence="8">
    <location>
        <begin position="409"/>
        <end position="550"/>
    </location>
</feature>
<evidence type="ECO:0000256" key="2">
    <source>
        <dbReference type="ARBA" id="ARBA00022614"/>
    </source>
</evidence>
<comment type="similarity">
    <text evidence="1">Belongs to the disease resistance NB-LRR family.</text>
</comment>
<dbReference type="InterPro" id="IPR041118">
    <property type="entry name" value="Rx_N"/>
</dbReference>
<evidence type="ECO:0000256" key="1">
    <source>
        <dbReference type="ARBA" id="ARBA00008894"/>
    </source>
</evidence>
<keyword evidence="5" id="KW-0611">Plant defense</keyword>
<evidence type="ECO:0000259" key="8">
    <source>
        <dbReference type="Pfam" id="PF00931"/>
    </source>
</evidence>
<evidence type="ECO:0008006" key="16">
    <source>
        <dbReference type="Google" id="ProtNLM"/>
    </source>
</evidence>
<evidence type="ECO:0000313" key="12">
    <source>
        <dbReference type="EMBL" id="KAK1561641.1"/>
    </source>
</evidence>
<dbReference type="EMBL" id="JAUUTY010000949">
    <property type="protein sequence ID" value="KAK1566434.1"/>
    <property type="molecule type" value="Genomic_DNA"/>
</dbReference>
<evidence type="ECO:0000256" key="4">
    <source>
        <dbReference type="ARBA" id="ARBA00022741"/>
    </source>
</evidence>
<feature type="domain" description="Disease resistance R13L4/SHOC-2-like LRR" evidence="11">
    <location>
        <begin position="1141"/>
        <end position="1385"/>
    </location>
</feature>
<keyword evidence="3" id="KW-0677">Repeat</keyword>
<dbReference type="InterPro" id="IPR038005">
    <property type="entry name" value="RX-like_CC"/>
</dbReference>
<feature type="region of interest" description="Disordered" evidence="7">
    <location>
        <begin position="1421"/>
        <end position="1450"/>
    </location>
</feature>
<accession>A0AAD8UY50</accession>
<dbReference type="Gene3D" id="3.80.10.10">
    <property type="entry name" value="Ribonuclease Inhibitor"/>
    <property type="match status" value="1"/>
</dbReference>
<organism evidence="13 15">
    <name type="scientific">Lolium multiflorum</name>
    <name type="common">Italian ryegrass</name>
    <name type="synonym">Lolium perenne subsp. multiflorum</name>
    <dbReference type="NCBI Taxonomy" id="4521"/>
    <lineage>
        <taxon>Eukaryota</taxon>
        <taxon>Viridiplantae</taxon>
        <taxon>Streptophyta</taxon>
        <taxon>Embryophyta</taxon>
        <taxon>Tracheophyta</taxon>
        <taxon>Spermatophyta</taxon>
        <taxon>Magnoliopsida</taxon>
        <taxon>Liliopsida</taxon>
        <taxon>Poales</taxon>
        <taxon>Poaceae</taxon>
        <taxon>BOP clade</taxon>
        <taxon>Pooideae</taxon>
        <taxon>Poodae</taxon>
        <taxon>Poeae</taxon>
        <taxon>Poeae Chloroplast Group 2 (Poeae type)</taxon>
        <taxon>Loliodinae</taxon>
        <taxon>Loliinae</taxon>
        <taxon>Lolium</taxon>
    </lineage>
</organism>
<feature type="domain" description="NB-ARC" evidence="8">
    <location>
        <begin position="624"/>
        <end position="787"/>
    </location>
</feature>
<evidence type="ECO:0000259" key="10">
    <source>
        <dbReference type="Pfam" id="PF23559"/>
    </source>
</evidence>
<gene>
    <name evidence="12" type="ORF">QYE76_008347</name>
    <name evidence="13" type="ORF">QYE76_017563</name>
    <name evidence="14" type="ORF">QYE76_062885</name>
</gene>
<keyword evidence="2" id="KW-0433">Leucine-rich repeat</keyword>
<dbReference type="InterPro" id="IPR058922">
    <property type="entry name" value="WHD_DRP"/>
</dbReference>
<evidence type="ECO:0000256" key="6">
    <source>
        <dbReference type="ARBA" id="ARBA00023054"/>
    </source>
</evidence>
<dbReference type="GO" id="GO:0098542">
    <property type="term" value="P:defense response to other organism"/>
    <property type="evidence" value="ECO:0007669"/>
    <property type="project" value="TreeGrafter"/>
</dbReference>
<dbReference type="Pfam" id="PF00931">
    <property type="entry name" value="NB-ARC"/>
    <property type="match status" value="3"/>
</dbReference>
<sequence>MGDLAVGFAKTVVEGTLVKAKAAIDEEAKLKQSVQRDLVFITGEFQMMQCFLNSTDEEHAKNSVVKSWVRQLRDLAYDVEDCIEFVVHLDNKSAWWWRMVPSCMAPALPLDQAVADIKELKARVEEVSQRSTRYNVIGDSGSKPVVTQQQLQRQAITSATECDIIVDAKVAAKKQHGLWNLTELINREDADLQVISLWGTAGDLGVKSIISKAYDDPKTCQTFTCRAWVKLVHPFNPKEFIHSLLAQFCACSCQEQRSVIGVDVLKRMRVMATEEDLMNEFVQEISNKRYLIVLEDLSTIVEWGASKMYLPNMKNGSRIIVSTQQFEIASLCTGHPYHISETRQFSVDHSVCVLFKEGSQRDGDKFPGEVGHGVASLPLENYHLFEPEAAQILDILKQVDTEIRRNDKSLAFQVMSVWGIVGLEKTALVRSIYRSQMNFKYSHRWGKYAWVDVPHPLDLEEFYRRLLWDLCSISTQAEHKEYHDSLRQYETFQLRCRHILHTHRCLVVIDSLKSKKDWHVINIALRLGEAKGCTIVITTEESVAMHCADNTSLVCHAKGSGHDAADHIFRDLGSQCDRSKHEGEVSHTVSPLPHDNFDLSGHRSETAQIFNFLQSTDTEIDNPKRDLHVLSVWGIAGVGKTHLVRSIYRSQMKFKYSHRWSKYGWVDVPYPFNLREFSWSLLLELSSKSNDKANEWFHISSIEDPMKECRDILREHRCLIIIDHLQSTEDWDSISTSLALVAGKTRTIVITNEASIAIHCAKIPAFVCSVRSLESDAALQLFKDQTKRSDSDLGPGIMKQVELALNKCGGIPRVIVAFCHFIALFGYMDGLPDMWHLLNAHFMTLLERRADYDGLQGLFDWLHKYFRSCPDFLKPCVFYLPIFPANDNIRRGRLLRRWIAEGYCRDTINATAEQNGKKYINQLIDLSMIQQPPLASKFGKMTTIFCRVNGFFREYIVSQPTEDNMVFALEEHGSQNPQYTGRHLVIKSTWERDENVFERIDFSQLRSLTVFGKWQSFFVSDKMKVLRVLDLEDSSGVTDDEVEKIVKLLFSLKFLSLRGCTNISCLPTSLGNLKQLQTLDVRHTSITILPSTIINLQKLQYIRAGTTEPPSETLPRCRPRTLGSLLPKFCRRGQFSRAHLGVVVPRGMEKMKALHTLGVVNVGVAGSNATLKQIKKLTQLRKLGVTGINRDNIQDFFSAIRSQGSLESLSVRLDKDEQSSFSFADDISGPLNKSLKSLKLYGHVDNLPAWINQFSNILKLDLEMTMFTQEMVYSLPAKYSLKSLRLSVKPIQDGELKFYFGPEKRENWRDFCFLHALEIDCSSRLLLNFREHRLKNLELLIVHCSSGSQISGLAHLKKLNRVFLMGSHDDALKQDLQRQLAEHPNEQKPVLQLEIQLAGHPSEEKPVLQLEDQYAEYRNNEGIPDLEDEVSPDVEEVSTDQYAGYRNNEGIPDLELEELSHDQYAECRNNEGIPDLEEEEVSPDVEADIASM</sequence>
<dbReference type="PANTHER" id="PTHR23155:SF1135">
    <property type="entry name" value="OS08G0246300 PROTEIN"/>
    <property type="match status" value="1"/>
</dbReference>
<evidence type="ECO:0000256" key="7">
    <source>
        <dbReference type="SAM" id="MobiDB-lite"/>
    </source>
</evidence>
<evidence type="ECO:0000256" key="5">
    <source>
        <dbReference type="ARBA" id="ARBA00022821"/>
    </source>
</evidence>
<proteinExistence type="inferred from homology"/>
<evidence type="ECO:0000259" key="11">
    <source>
        <dbReference type="Pfam" id="PF23598"/>
    </source>
</evidence>
<keyword evidence="4" id="KW-0547">Nucleotide-binding</keyword>
<keyword evidence="15" id="KW-1185">Reference proteome</keyword>
<feature type="domain" description="Disease resistance protein winged helix" evidence="10">
    <location>
        <begin position="882"/>
        <end position="939"/>
    </location>
</feature>
<dbReference type="InterPro" id="IPR027417">
    <property type="entry name" value="P-loop_NTPase"/>
</dbReference>
<feature type="domain" description="Disease resistance N-terminal" evidence="9">
    <location>
        <begin position="13"/>
        <end position="90"/>
    </location>
</feature>
<dbReference type="InterPro" id="IPR002182">
    <property type="entry name" value="NB-ARC"/>
</dbReference>
<dbReference type="Pfam" id="PF18052">
    <property type="entry name" value="Rx_N"/>
    <property type="match status" value="1"/>
</dbReference>
<dbReference type="Pfam" id="PF23598">
    <property type="entry name" value="LRR_14"/>
    <property type="match status" value="2"/>
</dbReference>
<feature type="domain" description="NB-ARC" evidence="8">
    <location>
        <begin position="188"/>
        <end position="357"/>
    </location>
</feature>
<dbReference type="CDD" id="cd14798">
    <property type="entry name" value="RX-CC_like"/>
    <property type="match status" value="1"/>
</dbReference>
<name>A0AAD8UY50_LOLMU</name>
<protein>
    <recommendedName>
        <fullName evidence="16">Disease resistance protein RPM1</fullName>
    </recommendedName>
</protein>
<feature type="region of interest" description="Disordered" evidence="7">
    <location>
        <begin position="1469"/>
        <end position="1492"/>
    </location>
</feature>
<dbReference type="Gene3D" id="3.40.50.300">
    <property type="entry name" value="P-loop containing nucleotide triphosphate hydrolases"/>
    <property type="match status" value="3"/>
</dbReference>
<dbReference type="Gene3D" id="1.20.5.4130">
    <property type="match status" value="1"/>
</dbReference>
<dbReference type="SUPFAM" id="SSF52540">
    <property type="entry name" value="P-loop containing nucleoside triphosphate hydrolases"/>
    <property type="match status" value="3"/>
</dbReference>
<evidence type="ECO:0000313" key="15">
    <source>
        <dbReference type="Proteomes" id="UP001231189"/>
    </source>
</evidence>